<keyword evidence="3" id="KW-1185">Reference proteome</keyword>
<dbReference type="Pfam" id="PF13560">
    <property type="entry name" value="HTH_31"/>
    <property type="match status" value="1"/>
</dbReference>
<evidence type="ECO:0000313" key="3">
    <source>
        <dbReference type="Proteomes" id="UP000199051"/>
    </source>
</evidence>
<dbReference type="STRING" id="155974.SAMN04487818_109204"/>
<sequence>MDKREPTIRARELGESMRLAMVRANLNGVRACALLGWSKSKLSRMFLGTRGVSHADLVDFLRVCEVGEVERDRLLAICAELRAPAWSREQAGRLPRHLHALIDHEEQAVTIRGLDLLVVPAPLQTDDYARALVAADVTVPPNERDARVVAKLTRRQFVKRDLPPACVFHIHEAALRLPIGGPELRADQARDLVRMSDRRNITIRVVPTERGVTASAAGPFRLLEFADFKPVVCVESETSCQFIEGTDEVAGYRSVLAALAESALTPDESRAFLVALAEGTAG</sequence>
<evidence type="ECO:0000313" key="2">
    <source>
        <dbReference type="EMBL" id="SES26828.1"/>
    </source>
</evidence>
<dbReference type="RefSeq" id="WP_143073587.1">
    <property type="nucleotide sequence ID" value="NZ_FOGI01000009.1"/>
</dbReference>
<gene>
    <name evidence="2" type="ORF">SAMN04487818_109204</name>
</gene>
<dbReference type="AlphaFoldDB" id="A0A1H9VZ52"/>
<dbReference type="InterPro" id="IPR043917">
    <property type="entry name" value="DUF5753"/>
</dbReference>
<dbReference type="EMBL" id="FOGI01000009">
    <property type="protein sequence ID" value="SES26828.1"/>
    <property type="molecule type" value="Genomic_DNA"/>
</dbReference>
<protein>
    <submittedName>
        <fullName evidence="2">Helix-turn-helix domain-containing protein</fullName>
    </submittedName>
</protein>
<name>A0A1H9VZ52_9PSEU</name>
<reference evidence="3" key="1">
    <citation type="submission" date="2016-10" db="EMBL/GenBank/DDBJ databases">
        <authorList>
            <person name="Varghese N."/>
            <person name="Submissions S."/>
        </authorList>
    </citation>
    <scope>NUCLEOTIDE SEQUENCE [LARGE SCALE GENOMIC DNA]</scope>
    <source>
        <strain evidence="3">DSM 44260</strain>
    </source>
</reference>
<dbReference type="Pfam" id="PF19054">
    <property type="entry name" value="DUF5753"/>
    <property type="match status" value="1"/>
</dbReference>
<dbReference type="Proteomes" id="UP000199051">
    <property type="component" value="Unassembled WGS sequence"/>
</dbReference>
<evidence type="ECO:0000259" key="1">
    <source>
        <dbReference type="Pfam" id="PF19054"/>
    </source>
</evidence>
<accession>A0A1H9VZ52</accession>
<proteinExistence type="predicted"/>
<feature type="domain" description="DUF5753" evidence="1">
    <location>
        <begin position="100"/>
        <end position="273"/>
    </location>
</feature>
<organism evidence="2 3">
    <name type="scientific">Actinokineospora terrae</name>
    <dbReference type="NCBI Taxonomy" id="155974"/>
    <lineage>
        <taxon>Bacteria</taxon>
        <taxon>Bacillati</taxon>
        <taxon>Actinomycetota</taxon>
        <taxon>Actinomycetes</taxon>
        <taxon>Pseudonocardiales</taxon>
        <taxon>Pseudonocardiaceae</taxon>
        <taxon>Actinokineospora</taxon>
    </lineage>
</organism>